<protein>
    <submittedName>
        <fullName evidence="2">UIMC1</fullName>
    </submittedName>
</protein>
<dbReference type="AlphaFoldDB" id="A0AAW2ZJ50"/>
<evidence type="ECO:0000313" key="3">
    <source>
        <dbReference type="Proteomes" id="UP001431209"/>
    </source>
</evidence>
<proteinExistence type="predicted"/>
<keyword evidence="3" id="KW-1185">Reference proteome</keyword>
<evidence type="ECO:0000256" key="1">
    <source>
        <dbReference type="SAM" id="SignalP"/>
    </source>
</evidence>
<dbReference type="Proteomes" id="UP001431209">
    <property type="component" value="Unassembled WGS sequence"/>
</dbReference>
<name>A0AAW2ZJ50_9EUKA</name>
<gene>
    <name evidence="2" type="ORF">AKO1_005986</name>
</gene>
<organism evidence="2 3">
    <name type="scientific">Acrasis kona</name>
    <dbReference type="NCBI Taxonomy" id="1008807"/>
    <lineage>
        <taxon>Eukaryota</taxon>
        <taxon>Discoba</taxon>
        <taxon>Heterolobosea</taxon>
        <taxon>Tetramitia</taxon>
        <taxon>Eutetramitia</taxon>
        <taxon>Acrasidae</taxon>
        <taxon>Acrasis</taxon>
    </lineage>
</organism>
<sequence>MILKNKTMKYLIIIVLILLATNVGCENLDQCQQLRNTFETFPDLKEKEPECFNTIDMESNARNCYKEPTVFHAIAFNKNTKCRCPLCRKPPTVNIPEFM</sequence>
<keyword evidence="1" id="KW-0732">Signal</keyword>
<reference evidence="2 3" key="1">
    <citation type="submission" date="2024-03" db="EMBL/GenBank/DDBJ databases">
        <title>The Acrasis kona genome and developmental transcriptomes reveal deep origins of eukaryotic multicellular pathways.</title>
        <authorList>
            <person name="Sheikh S."/>
            <person name="Fu C.-J."/>
            <person name="Brown M.W."/>
            <person name="Baldauf S.L."/>
        </authorList>
    </citation>
    <scope>NUCLEOTIDE SEQUENCE [LARGE SCALE GENOMIC DNA]</scope>
    <source>
        <strain evidence="2 3">ATCC MYA-3509</strain>
    </source>
</reference>
<feature type="signal peptide" evidence="1">
    <location>
        <begin position="1"/>
        <end position="25"/>
    </location>
</feature>
<feature type="chain" id="PRO_5044025404" evidence="1">
    <location>
        <begin position="26"/>
        <end position="99"/>
    </location>
</feature>
<evidence type="ECO:0000313" key="2">
    <source>
        <dbReference type="EMBL" id="KAL0489836.1"/>
    </source>
</evidence>
<dbReference type="EMBL" id="JAOPGA020001608">
    <property type="protein sequence ID" value="KAL0489836.1"/>
    <property type="molecule type" value="Genomic_DNA"/>
</dbReference>
<comment type="caution">
    <text evidence="2">The sequence shown here is derived from an EMBL/GenBank/DDBJ whole genome shotgun (WGS) entry which is preliminary data.</text>
</comment>
<accession>A0AAW2ZJ50</accession>